<keyword evidence="6" id="KW-1133">Transmembrane helix</keyword>
<dbReference type="FunFam" id="1.10.442.10:FF:000001">
    <property type="entry name" value="Cytochrome c oxidase subunit 4 isoform 1"/>
    <property type="match status" value="1"/>
</dbReference>
<dbReference type="InterPro" id="IPR036639">
    <property type="entry name" value="Cyt_c_oxidase_su4_sf"/>
</dbReference>
<evidence type="ECO:0000256" key="3">
    <source>
        <dbReference type="ARBA" id="ARBA00022692"/>
    </source>
</evidence>
<evidence type="ECO:0000256" key="10">
    <source>
        <dbReference type="RuleBase" id="RU367145"/>
    </source>
</evidence>
<evidence type="ECO:0000256" key="8">
    <source>
        <dbReference type="ARBA" id="ARBA00023128"/>
    </source>
</evidence>
<dbReference type="InterPro" id="IPR004203">
    <property type="entry name" value="Cyt_c_oxidase_su4_fam"/>
</dbReference>
<dbReference type="RefSeq" id="XP_030756907.1">
    <property type="nucleotide sequence ID" value="XM_030901047.1"/>
</dbReference>
<dbReference type="UniPathway" id="UPA00705"/>
<name>A0A6J2Y0S9_SITOR</name>
<comment type="pathway">
    <text evidence="10">Energy metabolism; oxidative phosphorylation.</text>
</comment>
<dbReference type="PANTHER" id="PTHR10707">
    <property type="entry name" value="CYTOCHROME C OXIDASE SUBUNIT IV"/>
    <property type="match status" value="1"/>
</dbReference>
<keyword evidence="3" id="KW-0812">Transmembrane</keyword>
<gene>
    <name evidence="12 13" type="primary">LOC115882796</name>
</gene>
<keyword evidence="8 10" id="KW-0496">Mitochondrion</keyword>
<dbReference type="InterPro" id="IPR013288">
    <property type="entry name" value="Cyt_c_oxidase_su4"/>
</dbReference>
<keyword evidence="7" id="KW-0560">Oxidoreductase</keyword>
<dbReference type="Gene3D" id="1.10.442.10">
    <property type="entry name" value="Cytochrome c oxidase subunit IV"/>
    <property type="match status" value="1"/>
</dbReference>
<dbReference type="GO" id="GO:0006123">
    <property type="term" value="P:mitochondrial electron transport, cytochrome c to oxygen"/>
    <property type="evidence" value="ECO:0007669"/>
    <property type="project" value="InterPro"/>
</dbReference>
<dbReference type="GO" id="GO:0016491">
    <property type="term" value="F:oxidoreductase activity"/>
    <property type="evidence" value="ECO:0007669"/>
    <property type="project" value="UniProtKB-KW"/>
</dbReference>
<dbReference type="SUPFAM" id="SSF81406">
    <property type="entry name" value="Mitochondrial cytochrome c oxidase subunit IV"/>
    <property type="match status" value="1"/>
</dbReference>
<organism evidence="11 12">
    <name type="scientific">Sitophilus oryzae</name>
    <name type="common">Rice weevil</name>
    <name type="synonym">Curculio oryzae</name>
    <dbReference type="NCBI Taxonomy" id="7048"/>
    <lineage>
        <taxon>Eukaryota</taxon>
        <taxon>Metazoa</taxon>
        <taxon>Ecdysozoa</taxon>
        <taxon>Arthropoda</taxon>
        <taxon>Hexapoda</taxon>
        <taxon>Insecta</taxon>
        <taxon>Pterygota</taxon>
        <taxon>Neoptera</taxon>
        <taxon>Endopterygota</taxon>
        <taxon>Coleoptera</taxon>
        <taxon>Polyphaga</taxon>
        <taxon>Cucujiformia</taxon>
        <taxon>Curculionidae</taxon>
        <taxon>Dryophthorinae</taxon>
        <taxon>Sitophilus</taxon>
    </lineage>
</organism>
<dbReference type="GO" id="GO:0045277">
    <property type="term" value="C:respiratory chain complex IV"/>
    <property type="evidence" value="ECO:0007669"/>
    <property type="project" value="InterPro"/>
</dbReference>
<proteinExistence type="inferred from homology"/>
<keyword evidence="5" id="KW-0809">Transit peptide</keyword>
<dbReference type="AlphaFoldDB" id="A0A6J2Y0S9"/>
<comment type="subunit">
    <text evidence="10">Component of the cytochrome c oxidase (complex IV, CIV), a multisubunit enzyme composed of 14 subunits.</text>
</comment>
<dbReference type="RefSeq" id="XP_030756906.1">
    <property type="nucleotide sequence ID" value="XM_030901046.1"/>
</dbReference>
<evidence type="ECO:0000313" key="11">
    <source>
        <dbReference type="Proteomes" id="UP000504635"/>
    </source>
</evidence>
<dbReference type="CDD" id="cd00922">
    <property type="entry name" value="Cyt_c_Oxidase_IV"/>
    <property type="match status" value="1"/>
</dbReference>
<protein>
    <recommendedName>
        <fullName evidence="10">Cytochrome c oxidase subunit 4</fullName>
    </recommendedName>
</protein>
<evidence type="ECO:0000256" key="9">
    <source>
        <dbReference type="ARBA" id="ARBA00023136"/>
    </source>
</evidence>
<dbReference type="KEGG" id="soy:115882796"/>
<evidence type="ECO:0000256" key="7">
    <source>
        <dbReference type="ARBA" id="ARBA00023002"/>
    </source>
</evidence>
<dbReference type="GO" id="GO:0005743">
    <property type="term" value="C:mitochondrial inner membrane"/>
    <property type="evidence" value="ECO:0007669"/>
    <property type="project" value="UniProtKB-SubCell"/>
</dbReference>
<dbReference type="OrthoDB" id="186013at2759"/>
<comment type="similarity">
    <text evidence="2 10">Belongs to the cytochrome c oxidase IV family.</text>
</comment>
<keyword evidence="4 10" id="KW-0999">Mitochondrion inner membrane</keyword>
<evidence type="ECO:0000256" key="5">
    <source>
        <dbReference type="ARBA" id="ARBA00022946"/>
    </source>
</evidence>
<dbReference type="PRINTS" id="PR01873">
    <property type="entry name" value="CYTCOXIDASE4"/>
</dbReference>
<keyword evidence="9" id="KW-0472">Membrane</keyword>
<evidence type="ECO:0000256" key="1">
    <source>
        <dbReference type="ARBA" id="ARBA00004434"/>
    </source>
</evidence>
<sequence length="195" mass="23527">MFLRSKNYHILRNFIRRMGYHHENRDKYWLERVGTREMVGYGFNGTPCYVDRYEFPFPAIRYKETTPEIQSLYEKQKGDWRLLTKEEKKLLYRANFCQTFSEVEKGTGEWMEVIGHGLLLCSVAIWMYLFLRLCVYDPLPITFSPSRKRAQLRRQIDLQVNPITGLASEWNYETNNWKKQTWRTPPNPFVMCDED</sequence>
<dbReference type="Pfam" id="PF02936">
    <property type="entry name" value="COX4"/>
    <property type="match status" value="1"/>
</dbReference>
<dbReference type="GeneID" id="115882796"/>
<evidence type="ECO:0000256" key="4">
    <source>
        <dbReference type="ARBA" id="ARBA00022792"/>
    </source>
</evidence>
<accession>A0A6J2Y0S9</accession>
<evidence type="ECO:0000256" key="6">
    <source>
        <dbReference type="ARBA" id="ARBA00022989"/>
    </source>
</evidence>
<evidence type="ECO:0000313" key="13">
    <source>
        <dbReference type="RefSeq" id="XP_030756907.1"/>
    </source>
</evidence>
<comment type="subcellular location">
    <subcellularLocation>
        <location evidence="1 10">Mitochondrion inner membrane</location>
        <topology evidence="1 10">Single-pass membrane protein</topology>
    </subcellularLocation>
</comment>
<keyword evidence="11" id="KW-1185">Reference proteome</keyword>
<evidence type="ECO:0000313" key="12">
    <source>
        <dbReference type="RefSeq" id="XP_030756906.1"/>
    </source>
</evidence>
<dbReference type="Proteomes" id="UP000504635">
    <property type="component" value="Unplaced"/>
</dbReference>
<evidence type="ECO:0000256" key="2">
    <source>
        <dbReference type="ARBA" id="ARBA00008135"/>
    </source>
</evidence>
<reference evidence="12 13" key="1">
    <citation type="submission" date="2025-04" db="UniProtKB">
        <authorList>
            <consortium name="RefSeq"/>
        </authorList>
    </citation>
    <scope>IDENTIFICATION</scope>
    <source>
        <tissue evidence="12 13">Gonads</tissue>
    </source>
</reference>
<dbReference type="PANTHER" id="PTHR10707:SF10">
    <property type="entry name" value="CYTOCHROME C OXIDASE SUBUNIT 4"/>
    <property type="match status" value="1"/>
</dbReference>
<comment type="function">
    <text evidence="10">Component of the cytochrome c oxidase, the last enzyme in the mitochondrial electron transport chain which drives oxidative phosphorylation.</text>
</comment>